<accession>A0A8E2EVU5</accession>
<evidence type="ECO:0000256" key="5">
    <source>
        <dbReference type="ARBA" id="ARBA00023002"/>
    </source>
</evidence>
<feature type="signal peptide" evidence="6">
    <location>
        <begin position="1"/>
        <end position="20"/>
    </location>
</feature>
<dbReference type="InterPro" id="IPR036318">
    <property type="entry name" value="FAD-bd_PCMH-like_sf"/>
</dbReference>
<dbReference type="InterPro" id="IPR016166">
    <property type="entry name" value="FAD-bd_PCMH"/>
</dbReference>
<proteinExistence type="inferred from homology"/>
<dbReference type="GO" id="GO:0071949">
    <property type="term" value="F:FAD binding"/>
    <property type="evidence" value="ECO:0007669"/>
    <property type="project" value="InterPro"/>
</dbReference>
<organism evidence="8 9">
    <name type="scientific">Glonium stellatum</name>
    <dbReference type="NCBI Taxonomy" id="574774"/>
    <lineage>
        <taxon>Eukaryota</taxon>
        <taxon>Fungi</taxon>
        <taxon>Dikarya</taxon>
        <taxon>Ascomycota</taxon>
        <taxon>Pezizomycotina</taxon>
        <taxon>Dothideomycetes</taxon>
        <taxon>Pleosporomycetidae</taxon>
        <taxon>Gloniales</taxon>
        <taxon>Gloniaceae</taxon>
        <taxon>Glonium</taxon>
    </lineage>
</organism>
<keyword evidence="4" id="KW-0274">FAD</keyword>
<feature type="chain" id="PRO_5034063093" evidence="6">
    <location>
        <begin position="21"/>
        <end position="615"/>
    </location>
</feature>
<dbReference type="InterPro" id="IPR050416">
    <property type="entry name" value="FAD-linked_Oxidoreductase"/>
</dbReference>
<keyword evidence="5" id="KW-0560">Oxidoreductase</keyword>
<dbReference type="PROSITE" id="PS51387">
    <property type="entry name" value="FAD_PCMH"/>
    <property type="match status" value="1"/>
</dbReference>
<evidence type="ECO:0000313" key="8">
    <source>
        <dbReference type="EMBL" id="OCL05618.1"/>
    </source>
</evidence>
<evidence type="ECO:0000256" key="2">
    <source>
        <dbReference type="ARBA" id="ARBA00005466"/>
    </source>
</evidence>
<dbReference type="InterPro" id="IPR016169">
    <property type="entry name" value="FAD-bd_PCMH_sub2"/>
</dbReference>
<evidence type="ECO:0000256" key="6">
    <source>
        <dbReference type="SAM" id="SignalP"/>
    </source>
</evidence>
<dbReference type="PANTHER" id="PTHR42973">
    <property type="entry name" value="BINDING OXIDOREDUCTASE, PUTATIVE (AFU_ORTHOLOGUE AFUA_1G17690)-RELATED"/>
    <property type="match status" value="1"/>
</dbReference>
<dbReference type="Proteomes" id="UP000250140">
    <property type="component" value="Unassembled WGS sequence"/>
</dbReference>
<dbReference type="OrthoDB" id="9983560at2759"/>
<dbReference type="Pfam" id="PF08031">
    <property type="entry name" value="BBE"/>
    <property type="match status" value="1"/>
</dbReference>
<evidence type="ECO:0000256" key="4">
    <source>
        <dbReference type="ARBA" id="ARBA00022827"/>
    </source>
</evidence>
<keyword evidence="6" id="KW-0732">Signal</keyword>
<comment type="cofactor">
    <cofactor evidence="1">
        <name>FAD</name>
        <dbReference type="ChEBI" id="CHEBI:57692"/>
    </cofactor>
</comment>
<dbReference type="AlphaFoldDB" id="A0A8E2EVU5"/>
<dbReference type="InterPro" id="IPR006094">
    <property type="entry name" value="Oxid_FAD_bind_N"/>
</dbReference>
<comment type="similarity">
    <text evidence="2">Belongs to the oxygen-dependent FAD-linked oxidoreductase family.</text>
</comment>
<dbReference type="SUPFAM" id="SSF56176">
    <property type="entry name" value="FAD-binding/transporter-associated domain-like"/>
    <property type="match status" value="1"/>
</dbReference>
<reference evidence="8 9" key="1">
    <citation type="journal article" date="2016" name="Nat. Commun.">
        <title>Ectomycorrhizal ecology is imprinted in the genome of the dominant symbiotic fungus Cenococcum geophilum.</title>
        <authorList>
            <consortium name="DOE Joint Genome Institute"/>
            <person name="Peter M."/>
            <person name="Kohler A."/>
            <person name="Ohm R.A."/>
            <person name="Kuo A."/>
            <person name="Krutzmann J."/>
            <person name="Morin E."/>
            <person name="Arend M."/>
            <person name="Barry K.W."/>
            <person name="Binder M."/>
            <person name="Choi C."/>
            <person name="Clum A."/>
            <person name="Copeland A."/>
            <person name="Grisel N."/>
            <person name="Haridas S."/>
            <person name="Kipfer T."/>
            <person name="LaButti K."/>
            <person name="Lindquist E."/>
            <person name="Lipzen A."/>
            <person name="Maire R."/>
            <person name="Meier B."/>
            <person name="Mihaltcheva S."/>
            <person name="Molinier V."/>
            <person name="Murat C."/>
            <person name="Poggeler S."/>
            <person name="Quandt C.A."/>
            <person name="Sperisen C."/>
            <person name="Tritt A."/>
            <person name="Tisserant E."/>
            <person name="Crous P.W."/>
            <person name="Henrissat B."/>
            <person name="Nehls U."/>
            <person name="Egli S."/>
            <person name="Spatafora J.W."/>
            <person name="Grigoriev I.V."/>
            <person name="Martin F.M."/>
        </authorList>
    </citation>
    <scope>NUCLEOTIDE SEQUENCE [LARGE SCALE GENOMIC DNA]</scope>
    <source>
        <strain evidence="8 9">CBS 207.34</strain>
    </source>
</reference>
<feature type="domain" description="FAD-binding PCMH-type" evidence="7">
    <location>
        <begin position="119"/>
        <end position="301"/>
    </location>
</feature>
<keyword evidence="3" id="KW-0285">Flavoprotein</keyword>
<dbReference type="InterPro" id="IPR012951">
    <property type="entry name" value="BBE"/>
</dbReference>
<dbReference type="Pfam" id="PF01565">
    <property type="entry name" value="FAD_binding_4"/>
    <property type="match status" value="1"/>
</dbReference>
<evidence type="ECO:0000313" key="9">
    <source>
        <dbReference type="Proteomes" id="UP000250140"/>
    </source>
</evidence>
<evidence type="ECO:0000256" key="3">
    <source>
        <dbReference type="ARBA" id="ARBA00022630"/>
    </source>
</evidence>
<dbReference type="PANTHER" id="PTHR42973:SF39">
    <property type="entry name" value="FAD-BINDING PCMH-TYPE DOMAIN-CONTAINING PROTEIN"/>
    <property type="match status" value="1"/>
</dbReference>
<evidence type="ECO:0000259" key="7">
    <source>
        <dbReference type="PROSITE" id="PS51387"/>
    </source>
</evidence>
<dbReference type="GO" id="GO:0016491">
    <property type="term" value="F:oxidoreductase activity"/>
    <property type="evidence" value="ECO:0007669"/>
    <property type="project" value="UniProtKB-KW"/>
</dbReference>
<dbReference type="Gene3D" id="3.30.465.10">
    <property type="match status" value="2"/>
</dbReference>
<evidence type="ECO:0000256" key="1">
    <source>
        <dbReference type="ARBA" id="ARBA00001974"/>
    </source>
</evidence>
<keyword evidence="9" id="KW-1185">Reference proteome</keyword>
<protein>
    <submittedName>
        <fullName evidence="8">FAD-binding domain-containing protein</fullName>
    </submittedName>
</protein>
<gene>
    <name evidence="8" type="ORF">AOQ84DRAFT_441358</name>
</gene>
<dbReference type="EMBL" id="KV750247">
    <property type="protein sequence ID" value="OCL05618.1"/>
    <property type="molecule type" value="Genomic_DNA"/>
</dbReference>
<dbReference type="InterPro" id="IPR016164">
    <property type="entry name" value="FAD-linked_Oxase-like_C"/>
</dbReference>
<dbReference type="SUPFAM" id="SSF55103">
    <property type="entry name" value="FAD-linked oxidases, C-terminal domain"/>
    <property type="match status" value="1"/>
</dbReference>
<sequence length="615" mass="67233">MIPRILLLAVITALPALVLGSVNYTCLPTQNCWPTSSEWQTFNRSIGGKLRVTHPRAEPCYDDVSSTACKDVATGYLASKSRASQYGAMEYLNFEVCGSDQCLLNSLDPLTGIHGTCSLGRLSAYYVEAHYADDVSKTLAFVQQHQIRLSIKNTGHDSFGRSVTANSLALWTYNMKDLGYHKAFTPSGCKTHYQDIGEIGAGISAEEAYTFFETLGFHVTIGAIGSVGIAGGFGQGGGHGPLGPSYGLMVDQAVEFEVITADGQLRLINECNDPDLFWAMRGGGGGTYAVLTRYKFQLHPAVPINVYSFEAGIFGASLIHDFTKSMVHRQVVTALAKNQTTWSNNHVAGYNFIYPDRIISLQILPSNDTEILKSLTADWNNFLSSHPGLRSAQKAYLTFDKFSDYIAFTRRPSIANNGIVGVGLAEAGRLMPRELFSTEAGIENLVDAFLQGMQISSTLGTGLGSGTGQIYATGPSNHIDNTKTGVNPAWRGSLWEIVFGGVWLKTDAQEKRDSIQHAAGEAIKPMKDLTPGGGCYMNEGDWMEQDWQQTFFGDNYAQLLEVKRKYDPTGLFNCWKCVGFNGEDDPFYSCYGQSQNSPIPSEPLRVPELVQQIEL</sequence>
<name>A0A8E2EVU5_9PEZI</name>